<organism evidence="2 3">
    <name type="scientific">Aspergillus niger ATCC 13496</name>
    <dbReference type="NCBI Taxonomy" id="1353008"/>
    <lineage>
        <taxon>Eukaryota</taxon>
        <taxon>Fungi</taxon>
        <taxon>Dikarya</taxon>
        <taxon>Ascomycota</taxon>
        <taxon>Pezizomycotina</taxon>
        <taxon>Eurotiomycetes</taxon>
        <taxon>Eurotiomycetidae</taxon>
        <taxon>Eurotiales</taxon>
        <taxon>Aspergillaceae</taxon>
        <taxon>Aspergillus</taxon>
        <taxon>Aspergillus subgen. Circumdati</taxon>
    </lineage>
</organism>
<sequence>MMGGLGVSAGLFAVLLACVAWGPFRVGGCDLLRWSLGRSSPVEDVTTRELDLGAALPWRFTIRTEKCRQAA</sequence>
<dbReference type="AlphaFoldDB" id="A0A370BXQ8"/>
<dbReference type="EMBL" id="KZ851915">
    <property type="protein sequence ID" value="RDH20233.1"/>
    <property type="molecule type" value="Genomic_DNA"/>
</dbReference>
<accession>A0A370BXQ8</accession>
<proteinExistence type="predicted"/>
<reference evidence="2 3" key="1">
    <citation type="submission" date="2018-07" db="EMBL/GenBank/DDBJ databases">
        <title>Section-level genome sequencing of Aspergillus section Nigri to investigate inter- and intra-species variation.</title>
        <authorList>
            <consortium name="DOE Joint Genome Institute"/>
            <person name="Vesth T.C."/>
            <person name="Nybo J.L."/>
            <person name="Theobald S."/>
            <person name="Frisvad J.C."/>
            <person name="Larsen T.O."/>
            <person name="Nielsen K.F."/>
            <person name="Hoof J.B."/>
            <person name="Brandl J."/>
            <person name="Salamov A."/>
            <person name="Riley R."/>
            <person name="Gladden J.M."/>
            <person name="Phatale P."/>
            <person name="Nielsen M.T."/>
            <person name="Lyhne E.K."/>
            <person name="Kogle M.E."/>
            <person name="Strasser K."/>
            <person name="McDonnell E."/>
            <person name="Barry K."/>
            <person name="Clum A."/>
            <person name="Chen C."/>
            <person name="Nolan M."/>
            <person name="Sandor L."/>
            <person name="Kuo A."/>
            <person name="Lipzen A."/>
            <person name="Hainaut M."/>
            <person name="Drula E."/>
            <person name="Tsang A."/>
            <person name="Magnuson J.K."/>
            <person name="Henrissat B."/>
            <person name="Wiebenga A."/>
            <person name="Simmons B.A."/>
            <person name="Makela M.R."/>
            <person name="De vries R.P."/>
            <person name="Grigoriev I.V."/>
            <person name="Mortensen U.H."/>
            <person name="Baker S.E."/>
            <person name="Andersen M.R."/>
        </authorList>
    </citation>
    <scope>NUCLEOTIDE SEQUENCE [LARGE SCALE GENOMIC DNA]</scope>
    <source>
        <strain evidence="2 3">ATCC 13496</strain>
    </source>
</reference>
<feature type="chain" id="PRO_5016679111" evidence="1">
    <location>
        <begin position="29"/>
        <end position="71"/>
    </location>
</feature>
<evidence type="ECO:0000313" key="2">
    <source>
        <dbReference type="EMBL" id="RDH20233.1"/>
    </source>
</evidence>
<protein>
    <submittedName>
        <fullName evidence="2">Uncharacterized protein</fullName>
    </submittedName>
</protein>
<dbReference type="Proteomes" id="UP000253845">
    <property type="component" value="Unassembled WGS sequence"/>
</dbReference>
<evidence type="ECO:0000313" key="3">
    <source>
        <dbReference type="Proteomes" id="UP000253845"/>
    </source>
</evidence>
<keyword evidence="1" id="KW-0732">Signal</keyword>
<feature type="signal peptide" evidence="1">
    <location>
        <begin position="1"/>
        <end position="28"/>
    </location>
</feature>
<evidence type="ECO:0000256" key="1">
    <source>
        <dbReference type="SAM" id="SignalP"/>
    </source>
</evidence>
<dbReference type="VEuPathDB" id="FungiDB:M747DRAFT_41591"/>
<gene>
    <name evidence="2" type="ORF">M747DRAFT_41591</name>
</gene>
<name>A0A370BXQ8_ASPNG</name>